<feature type="transmembrane region" description="Helical" evidence="1">
    <location>
        <begin position="12"/>
        <end position="29"/>
    </location>
</feature>
<dbReference type="OrthoDB" id="2290053at2"/>
<dbReference type="EMBL" id="JQCL01000080">
    <property type="protein sequence ID" value="KRO08410.1"/>
    <property type="molecule type" value="Genomic_DNA"/>
</dbReference>
<keyword evidence="1" id="KW-0812">Transmembrane</keyword>
<dbReference type="RefSeq" id="WP_057707007.1">
    <property type="nucleotide sequence ID" value="NZ_JQCL01000080.1"/>
</dbReference>
<keyword evidence="1" id="KW-0472">Membrane</keyword>
<protein>
    <submittedName>
        <fullName evidence="2">Uncharacterized protein</fullName>
    </submittedName>
</protein>
<comment type="caution">
    <text evidence="2">The sequence shown here is derived from an EMBL/GenBank/DDBJ whole genome shotgun (WGS) entry which is preliminary data.</text>
</comment>
<dbReference type="AlphaFoldDB" id="A0A0R2MCC3"/>
<name>A0A0R2MCC3_9LACO</name>
<sequence>MSRPLIYRVTPYRTILILLIAAGFAWFAIDSLTDSWGAPLLSTAFHSFRYGDVSVLENDIIGWLSIGLFGFGGLFAAYQMLVRFFQGHCQVLNVNAEGIATPMVTRNFRRIPWRNIQRLSNNEDILIIELVAPRENWDPKVRKLDRAVSQKGNRLYIDLYMYVALTGCDTDKFKEDLRELSQRYLDAK</sequence>
<feature type="transmembrane region" description="Helical" evidence="1">
    <location>
        <begin position="60"/>
        <end position="78"/>
    </location>
</feature>
<keyword evidence="1" id="KW-1133">Transmembrane helix</keyword>
<dbReference type="PATRIC" id="fig|942150.3.peg.510"/>
<gene>
    <name evidence="2" type="ORF">IV64_GL000496</name>
</gene>
<evidence type="ECO:0000256" key="1">
    <source>
        <dbReference type="SAM" id="Phobius"/>
    </source>
</evidence>
<accession>A0A0R2MCC3</accession>
<evidence type="ECO:0000313" key="3">
    <source>
        <dbReference type="Proteomes" id="UP000051783"/>
    </source>
</evidence>
<evidence type="ECO:0000313" key="2">
    <source>
        <dbReference type="EMBL" id="KRO08410.1"/>
    </source>
</evidence>
<keyword evidence="3" id="KW-1185">Reference proteome</keyword>
<reference evidence="2 3" key="1">
    <citation type="journal article" date="2015" name="Genome Announc.">
        <title>Expanding the biotechnology potential of lactobacilli through comparative genomics of 213 strains and associated genera.</title>
        <authorList>
            <person name="Sun Z."/>
            <person name="Harris H.M."/>
            <person name="McCann A."/>
            <person name="Guo C."/>
            <person name="Argimon S."/>
            <person name="Zhang W."/>
            <person name="Yang X."/>
            <person name="Jeffery I.B."/>
            <person name="Cooney J.C."/>
            <person name="Kagawa T.F."/>
            <person name="Liu W."/>
            <person name="Song Y."/>
            <person name="Salvetti E."/>
            <person name="Wrobel A."/>
            <person name="Rasinkangas P."/>
            <person name="Parkhill J."/>
            <person name="Rea M.C."/>
            <person name="O'Sullivan O."/>
            <person name="Ritari J."/>
            <person name="Douillard F.P."/>
            <person name="Paul Ross R."/>
            <person name="Yang R."/>
            <person name="Briner A.E."/>
            <person name="Felis G.E."/>
            <person name="de Vos W.M."/>
            <person name="Barrangou R."/>
            <person name="Klaenhammer T.R."/>
            <person name="Caufield P.W."/>
            <person name="Cui Y."/>
            <person name="Zhang H."/>
            <person name="O'Toole P.W."/>
        </authorList>
    </citation>
    <scope>NUCLEOTIDE SEQUENCE [LARGE SCALE GENOMIC DNA]</scope>
    <source>
        <strain evidence="2 3">LMG 26013</strain>
    </source>
</reference>
<dbReference type="Proteomes" id="UP000051783">
    <property type="component" value="Unassembled WGS sequence"/>
</dbReference>
<organism evidence="2 3">
    <name type="scientific">Lactiplantibacillus xiangfangensis</name>
    <dbReference type="NCBI Taxonomy" id="942150"/>
    <lineage>
        <taxon>Bacteria</taxon>
        <taxon>Bacillati</taxon>
        <taxon>Bacillota</taxon>
        <taxon>Bacilli</taxon>
        <taxon>Lactobacillales</taxon>
        <taxon>Lactobacillaceae</taxon>
        <taxon>Lactiplantibacillus</taxon>
    </lineage>
</organism>
<proteinExistence type="predicted"/>